<dbReference type="KEGG" id="parq:DSM112329_04375"/>
<evidence type="ECO:0000313" key="1">
    <source>
        <dbReference type="EMBL" id="XAY07492.1"/>
    </source>
</evidence>
<dbReference type="RefSeq" id="WP_354698685.1">
    <property type="nucleotide sequence ID" value="NZ_CP114014.1"/>
</dbReference>
<sequence length="190" mass="19370">MRHRIALVGSSECTRNVALLLLLRDDCHVQLSREDAGGLKAAAGALGVEPRVEGPVPIAALTAAPIVIVCDGERVPVAELAKRCPDALLIVATSDPLTDAAALQEALSWPRQRVIGLDATAAAGSPAERAAGAVRLVDHVLADRGRVLEATVQVTALGGPESWASVPARIGAVGLQAIDAPPVRATAAVG</sequence>
<dbReference type="AlphaFoldDB" id="A0AAU7B1J1"/>
<dbReference type="EMBL" id="CP114014">
    <property type="protein sequence ID" value="XAY07492.1"/>
    <property type="molecule type" value="Genomic_DNA"/>
</dbReference>
<proteinExistence type="predicted"/>
<gene>
    <name evidence="1" type="ORF">DSM112329_04375</name>
</gene>
<name>A0AAU7B1J1_9ACTN</name>
<protein>
    <recommendedName>
        <fullName evidence="2">Pyrroline-5-carboxylate reductase catalytic N-terminal domain-containing protein</fullName>
    </recommendedName>
</protein>
<accession>A0AAU7B1J1</accession>
<organism evidence="1">
    <name type="scientific">Paraconexibacter sp. AEG42_29</name>
    <dbReference type="NCBI Taxonomy" id="2997339"/>
    <lineage>
        <taxon>Bacteria</taxon>
        <taxon>Bacillati</taxon>
        <taxon>Actinomycetota</taxon>
        <taxon>Thermoleophilia</taxon>
        <taxon>Solirubrobacterales</taxon>
        <taxon>Paraconexibacteraceae</taxon>
        <taxon>Paraconexibacter</taxon>
    </lineage>
</organism>
<evidence type="ECO:0008006" key="2">
    <source>
        <dbReference type="Google" id="ProtNLM"/>
    </source>
</evidence>
<reference evidence="1" key="1">
    <citation type="submission" date="2022-12" db="EMBL/GenBank/DDBJ databases">
        <title>Paraconexibacter alkalitolerans sp. nov. and Baekduia alba sp. nov., isolated from soil and emended description of the genera Paraconexibacter (Chun et al., 2020) and Baekduia (An et al., 2020).</title>
        <authorList>
            <person name="Vieira S."/>
            <person name="Huber K.J."/>
            <person name="Geppert A."/>
            <person name="Wolf J."/>
            <person name="Neumann-Schaal M."/>
            <person name="Muesken M."/>
            <person name="Overmann J."/>
        </authorList>
    </citation>
    <scope>NUCLEOTIDE SEQUENCE</scope>
    <source>
        <strain evidence="1">AEG42_29</strain>
    </source>
</reference>